<name>A0A852GBW0_9CHAR</name>
<feature type="region of interest" description="Disordered" evidence="1">
    <location>
        <begin position="276"/>
        <end position="342"/>
    </location>
</feature>
<keyword evidence="4" id="KW-1185">Reference proteome</keyword>
<feature type="non-terminal residue" evidence="3">
    <location>
        <position position="342"/>
    </location>
</feature>
<dbReference type="PANTHER" id="PTHR46367:SF1">
    <property type="entry name" value="ATAXIN-7-LIKE PROTEIN 3"/>
    <property type="match status" value="1"/>
</dbReference>
<dbReference type="PANTHER" id="PTHR46367">
    <property type="entry name" value="ATAXIN-7-LIKE PROTEIN 3"/>
    <property type="match status" value="1"/>
</dbReference>
<dbReference type="InterPro" id="IPR013243">
    <property type="entry name" value="SCA7_dom"/>
</dbReference>
<dbReference type="GO" id="GO:0003713">
    <property type="term" value="F:transcription coactivator activity"/>
    <property type="evidence" value="ECO:0007669"/>
    <property type="project" value="TreeGrafter"/>
</dbReference>
<evidence type="ECO:0000313" key="3">
    <source>
        <dbReference type="EMBL" id="NXW97579.1"/>
    </source>
</evidence>
<sequence length="342" mass="36985">MKMEDMSLSGLDNSKLEAIAHEIYTDLVEDACLGLCFEVHRAVKCGYFFLDDTDPDSMKDFGEPPPAPGTRRAPPSQCPHGEAAGELVVPMCRGWILGCWGGCGMDPGCGSLTFLPSRCRIASSNNMNKSESDQEDNDDINDNDWSYGSEKKGEPRGEGGDGARSLLRPPGCPCPDTALCLHPPQYSNSAGINYETLGPEELRTLLTTQCGVISEHTKKMCTRSLRCPQHTDEQRRSVRVYLLGPSASLPEAEGSVENDSFEVAESQAIMSRLQWDGSSDISPSDSASSKASECTNNSESRKTKKKKPHLGLVSGTPGLGSSKKKKPKPPAPHTPSIYDDIN</sequence>
<dbReference type="GO" id="GO:0071819">
    <property type="term" value="C:DUBm complex"/>
    <property type="evidence" value="ECO:0007669"/>
    <property type="project" value="TreeGrafter"/>
</dbReference>
<dbReference type="InterPro" id="IPR051078">
    <property type="entry name" value="SGF11"/>
</dbReference>
<dbReference type="AlphaFoldDB" id="A0A852GBW0"/>
<dbReference type="Pfam" id="PF08313">
    <property type="entry name" value="SCA7"/>
    <property type="match status" value="1"/>
</dbReference>
<dbReference type="GO" id="GO:0000124">
    <property type="term" value="C:SAGA complex"/>
    <property type="evidence" value="ECO:0007669"/>
    <property type="project" value="TreeGrafter"/>
</dbReference>
<feature type="region of interest" description="Disordered" evidence="1">
    <location>
        <begin position="56"/>
        <end position="79"/>
    </location>
</feature>
<evidence type="ECO:0000256" key="1">
    <source>
        <dbReference type="SAM" id="MobiDB-lite"/>
    </source>
</evidence>
<comment type="caution">
    <text evidence="3">The sequence shown here is derived from an EMBL/GenBank/DDBJ whole genome shotgun (WGS) entry which is preliminary data.</text>
</comment>
<feature type="compositionally biased region" description="Basic and acidic residues" evidence="1">
    <location>
        <begin position="149"/>
        <end position="161"/>
    </location>
</feature>
<organism evidence="3 4">
    <name type="scientific">Larus smithsonianus</name>
    <name type="common">American herring gull</name>
    <dbReference type="NCBI Taxonomy" id="243888"/>
    <lineage>
        <taxon>Eukaryota</taxon>
        <taxon>Metazoa</taxon>
        <taxon>Chordata</taxon>
        <taxon>Craniata</taxon>
        <taxon>Vertebrata</taxon>
        <taxon>Euteleostomi</taxon>
        <taxon>Archelosauria</taxon>
        <taxon>Archosauria</taxon>
        <taxon>Dinosauria</taxon>
        <taxon>Saurischia</taxon>
        <taxon>Theropoda</taxon>
        <taxon>Coelurosauria</taxon>
        <taxon>Aves</taxon>
        <taxon>Neognathae</taxon>
        <taxon>Neoaves</taxon>
        <taxon>Charadriiformes</taxon>
        <taxon>Laridae</taxon>
        <taxon>Larus</taxon>
    </lineage>
</organism>
<protein>
    <submittedName>
        <fullName evidence="3">AT7L3 protein</fullName>
    </submittedName>
</protein>
<dbReference type="GO" id="GO:0006357">
    <property type="term" value="P:regulation of transcription by RNA polymerase II"/>
    <property type="evidence" value="ECO:0007669"/>
    <property type="project" value="TreeGrafter"/>
</dbReference>
<dbReference type="Gene3D" id="6.10.140.1270">
    <property type="match status" value="1"/>
</dbReference>
<accession>A0A852GBW0</accession>
<feature type="compositionally biased region" description="Acidic residues" evidence="1">
    <location>
        <begin position="133"/>
        <end position="142"/>
    </location>
</feature>
<feature type="compositionally biased region" description="Low complexity" evidence="1">
    <location>
        <begin position="278"/>
        <end position="292"/>
    </location>
</feature>
<dbReference type="PROSITE" id="PS51505">
    <property type="entry name" value="SCA7"/>
    <property type="match status" value="1"/>
</dbReference>
<dbReference type="Proteomes" id="UP000620207">
    <property type="component" value="Unassembled WGS sequence"/>
</dbReference>
<feature type="region of interest" description="Disordered" evidence="1">
    <location>
        <begin position="125"/>
        <end position="167"/>
    </location>
</feature>
<reference evidence="3" key="1">
    <citation type="submission" date="2020-02" db="EMBL/GenBank/DDBJ databases">
        <title>Bird 10,000 Genomes (B10K) Project - Family phase.</title>
        <authorList>
            <person name="Zhang G."/>
        </authorList>
    </citation>
    <scope>NUCLEOTIDE SEQUENCE</scope>
    <source>
        <strain evidence="3">B10K-DU-002-28</strain>
        <tissue evidence="3">Muscle</tissue>
    </source>
</reference>
<feature type="domain" description="SCA7" evidence="2">
    <location>
        <begin position="197"/>
        <end position="264"/>
    </location>
</feature>
<dbReference type="EMBL" id="WAAC01002770">
    <property type="protein sequence ID" value="NXW97579.1"/>
    <property type="molecule type" value="Genomic_DNA"/>
</dbReference>
<evidence type="ECO:0000259" key="2">
    <source>
        <dbReference type="PROSITE" id="PS51505"/>
    </source>
</evidence>
<gene>
    <name evidence="3" type="primary">Atxn7l3</name>
    <name evidence="3" type="ORF">LARSMI_R14146</name>
</gene>
<proteinExistence type="predicted"/>
<feature type="non-terminal residue" evidence="3">
    <location>
        <position position="1"/>
    </location>
</feature>
<evidence type="ECO:0000313" key="4">
    <source>
        <dbReference type="Proteomes" id="UP000620207"/>
    </source>
</evidence>